<dbReference type="Pfam" id="PF04937">
    <property type="entry name" value="DUF659"/>
    <property type="match status" value="1"/>
</dbReference>
<dbReference type="InterPro" id="IPR012337">
    <property type="entry name" value="RNaseH-like_sf"/>
</dbReference>
<keyword evidence="4" id="KW-1185">Reference proteome</keyword>
<protein>
    <recommendedName>
        <fullName evidence="2">DUF659 domain-containing protein</fullName>
    </recommendedName>
</protein>
<dbReference type="InterPro" id="IPR007021">
    <property type="entry name" value="DUF659"/>
</dbReference>
<dbReference type="PANTHER" id="PTHR32166">
    <property type="entry name" value="OSJNBA0013A04.12 PROTEIN"/>
    <property type="match status" value="1"/>
</dbReference>
<feature type="compositionally biased region" description="Basic and acidic residues" evidence="1">
    <location>
        <begin position="716"/>
        <end position="735"/>
    </location>
</feature>
<comment type="caution">
    <text evidence="3">The sequence shown here is derived from an EMBL/GenBank/DDBJ whole genome shotgun (WGS) entry which is preliminary data.</text>
</comment>
<feature type="compositionally biased region" description="Acidic residues" evidence="1">
    <location>
        <begin position="576"/>
        <end position="585"/>
    </location>
</feature>
<name>A0A388L0W6_CHABU</name>
<gene>
    <name evidence="3" type="ORF">CBR_g21206</name>
</gene>
<reference evidence="3 4" key="1">
    <citation type="journal article" date="2018" name="Cell">
        <title>The Chara Genome: Secondary Complexity and Implications for Plant Terrestrialization.</title>
        <authorList>
            <person name="Nishiyama T."/>
            <person name="Sakayama H."/>
            <person name="Vries J.D."/>
            <person name="Buschmann H."/>
            <person name="Saint-Marcoux D."/>
            <person name="Ullrich K.K."/>
            <person name="Haas F.B."/>
            <person name="Vanderstraeten L."/>
            <person name="Becker D."/>
            <person name="Lang D."/>
            <person name="Vosolsobe S."/>
            <person name="Rombauts S."/>
            <person name="Wilhelmsson P.K.I."/>
            <person name="Janitza P."/>
            <person name="Kern R."/>
            <person name="Heyl A."/>
            <person name="Rumpler F."/>
            <person name="Villalobos L.I.A.C."/>
            <person name="Clay J.M."/>
            <person name="Skokan R."/>
            <person name="Toyoda A."/>
            <person name="Suzuki Y."/>
            <person name="Kagoshima H."/>
            <person name="Schijlen E."/>
            <person name="Tajeshwar N."/>
            <person name="Catarino B."/>
            <person name="Hetherington A.J."/>
            <person name="Saltykova A."/>
            <person name="Bonnot C."/>
            <person name="Breuninger H."/>
            <person name="Symeonidi A."/>
            <person name="Radhakrishnan G.V."/>
            <person name="Van Nieuwerburgh F."/>
            <person name="Deforce D."/>
            <person name="Chang C."/>
            <person name="Karol K.G."/>
            <person name="Hedrich R."/>
            <person name="Ulvskov P."/>
            <person name="Glockner G."/>
            <person name="Delwiche C.F."/>
            <person name="Petrasek J."/>
            <person name="Van de Peer Y."/>
            <person name="Friml J."/>
            <person name="Beilby M."/>
            <person name="Dolan L."/>
            <person name="Kohara Y."/>
            <person name="Sugano S."/>
            <person name="Fujiyama A."/>
            <person name="Delaux P.-M."/>
            <person name="Quint M."/>
            <person name="TheiBen G."/>
            <person name="Hagemann M."/>
            <person name="Harholt J."/>
            <person name="Dunand C."/>
            <person name="Zachgo S."/>
            <person name="Langdale J."/>
            <person name="Maumus F."/>
            <person name="Straeten D.V.D."/>
            <person name="Gould S.B."/>
            <person name="Rensing S.A."/>
        </authorList>
    </citation>
    <scope>NUCLEOTIDE SEQUENCE [LARGE SCALE GENOMIC DNA]</scope>
    <source>
        <strain evidence="3 4">S276</strain>
    </source>
</reference>
<feature type="region of interest" description="Disordered" evidence="1">
    <location>
        <begin position="714"/>
        <end position="735"/>
    </location>
</feature>
<dbReference type="AlphaFoldDB" id="A0A388L0W6"/>
<dbReference type="Proteomes" id="UP000265515">
    <property type="component" value="Unassembled WGS sequence"/>
</dbReference>
<proteinExistence type="predicted"/>
<evidence type="ECO:0000259" key="2">
    <source>
        <dbReference type="Pfam" id="PF04937"/>
    </source>
</evidence>
<feature type="region of interest" description="Disordered" evidence="1">
    <location>
        <begin position="753"/>
        <end position="778"/>
    </location>
</feature>
<feature type="region of interest" description="Disordered" evidence="1">
    <location>
        <begin position="570"/>
        <end position="589"/>
    </location>
</feature>
<dbReference type="PANTHER" id="PTHR32166:SF123">
    <property type="entry name" value="BED-TYPE DOMAIN-CONTAINING PROTEIN"/>
    <property type="match status" value="1"/>
</dbReference>
<evidence type="ECO:0000256" key="1">
    <source>
        <dbReference type="SAM" id="MobiDB-lite"/>
    </source>
</evidence>
<dbReference type="Gramene" id="GBG75964">
    <property type="protein sequence ID" value="GBG75964"/>
    <property type="gene ID" value="CBR_g21206"/>
</dbReference>
<dbReference type="EMBL" id="BFEA01000234">
    <property type="protein sequence ID" value="GBG75964.1"/>
    <property type="molecule type" value="Genomic_DNA"/>
</dbReference>
<sequence length="778" mass="86297">MKNSNFVCKYVLVGQELSEKLRGQRMLQCVFCGNEWQGNRHGVARHFRSVKGCLQVTNEALMEKHNMSGYAFEGKWLERIRKKLWLRFVYSNQLPFNIFRSPTWKAYTAHFRDKPASVPVVWPFENEVASMDAVLETATDVVAGLKDIQEPFDRTGATIMSDGRKSRDGNFLVAVARGVMMYPTLNRQGEIDDALAVLGRWISVFHDFGPDRVNAICTDSVSAYVKAGNALAHPHMRPAYKRITWLPCAGHVCNKLSSDIGTVGPWLCMSRVIEWTGQLARDVEAAVKPLENELADQIFRCVQERVSHMCEPAHVVVYLLCPMRRSMQYYSDVVKDEDKRLVRKAESYILSQTGFDERRKEYRDAVLQLRDFHMRTSTCTWGGEWAHAAAEMCVGDHETAESGLRWSQYGGCAPERHRIAVRVLYMWTCSSPAERNWAIHESIHTKKHNRLLFSKVAKLVEIMANMRLLALQSAGGGLVLPWTHDESMFDVEGGLEADAICEGVDHSIPEEDRDVQAQLWRRDACGSRPLPPVEDVFGVRAATLRPYPRDDSSGDELEEADDGFRLHGAAAAQRAEDDDGTWSDPEEVHRRSSGRDLFKDTARGRFGVEGCWDGSGSPVVELPVHGAEGDTAGMRGAHQRRGPTGRGSLDNGEVSEGRGGSVVPPFTIHGVFERSREMSIADVAGDVVSGLGGAWSLGDIGTLGALPGSGYAEQFDDAHHEGAPHDDAGGGDHAMESASMRDFMAELEATLPSMTEGESVVARQVEDEDVGPSHSQFT</sequence>
<organism evidence="3 4">
    <name type="scientific">Chara braunii</name>
    <name type="common">Braun's stonewort</name>
    <dbReference type="NCBI Taxonomy" id="69332"/>
    <lineage>
        <taxon>Eukaryota</taxon>
        <taxon>Viridiplantae</taxon>
        <taxon>Streptophyta</taxon>
        <taxon>Charophyceae</taxon>
        <taxon>Charales</taxon>
        <taxon>Characeae</taxon>
        <taxon>Chara</taxon>
    </lineage>
</organism>
<dbReference type="SUPFAM" id="SSF53098">
    <property type="entry name" value="Ribonuclease H-like"/>
    <property type="match status" value="1"/>
</dbReference>
<feature type="domain" description="DUF659" evidence="2">
    <location>
        <begin position="139"/>
        <end position="266"/>
    </location>
</feature>
<evidence type="ECO:0000313" key="3">
    <source>
        <dbReference type="EMBL" id="GBG75964.1"/>
    </source>
</evidence>
<accession>A0A388L0W6</accession>
<evidence type="ECO:0000313" key="4">
    <source>
        <dbReference type="Proteomes" id="UP000265515"/>
    </source>
</evidence>
<feature type="region of interest" description="Disordered" evidence="1">
    <location>
        <begin position="630"/>
        <end position="662"/>
    </location>
</feature>